<dbReference type="Pfam" id="PF13302">
    <property type="entry name" value="Acetyltransf_3"/>
    <property type="match status" value="1"/>
</dbReference>
<dbReference type="InterPro" id="IPR000182">
    <property type="entry name" value="GNAT_dom"/>
</dbReference>
<dbReference type="PANTHER" id="PTHR43415:SF3">
    <property type="entry name" value="GNAT-FAMILY ACETYLTRANSFERASE"/>
    <property type="match status" value="1"/>
</dbReference>
<reference evidence="2 3" key="1">
    <citation type="submission" date="2016-01" db="EMBL/GenBank/DDBJ databases">
        <title>Draft Genome Sequences of Seven Thermophilic Sporeformers Isolated from Foods.</title>
        <authorList>
            <person name="Berendsen E.M."/>
            <person name="Wells-Bennik M.H."/>
            <person name="Krawcyk A.O."/>
            <person name="De Jong A."/>
            <person name="Holsappel S."/>
            <person name="Eijlander R.T."/>
            <person name="Kuipers O.P."/>
        </authorList>
    </citation>
    <scope>NUCLEOTIDE SEQUENCE [LARGE SCALE GENOMIC DNA]</scope>
    <source>
        <strain evidence="2 3">B4135</strain>
    </source>
</reference>
<dbReference type="EMBL" id="LQYT01000042">
    <property type="protein sequence ID" value="KYD19360.1"/>
    <property type="molecule type" value="Genomic_DNA"/>
</dbReference>
<dbReference type="Proteomes" id="UP000075683">
    <property type="component" value="Unassembled WGS sequence"/>
</dbReference>
<organism evidence="2 3">
    <name type="scientific">Caldibacillus debilis</name>
    <dbReference type="NCBI Taxonomy" id="301148"/>
    <lineage>
        <taxon>Bacteria</taxon>
        <taxon>Bacillati</taxon>
        <taxon>Bacillota</taxon>
        <taxon>Bacilli</taxon>
        <taxon>Bacillales</taxon>
        <taxon>Bacillaceae</taxon>
        <taxon>Caldibacillus</taxon>
    </lineage>
</organism>
<protein>
    <recommendedName>
        <fullName evidence="1">N-acetyltransferase domain-containing protein</fullName>
    </recommendedName>
</protein>
<accession>A0A150M437</accession>
<evidence type="ECO:0000259" key="1">
    <source>
        <dbReference type="PROSITE" id="PS51186"/>
    </source>
</evidence>
<dbReference type="PANTHER" id="PTHR43415">
    <property type="entry name" value="SPERMIDINE N(1)-ACETYLTRANSFERASE"/>
    <property type="match status" value="1"/>
</dbReference>
<evidence type="ECO:0000313" key="3">
    <source>
        <dbReference type="Proteomes" id="UP000075683"/>
    </source>
</evidence>
<dbReference type="STRING" id="301148.B4135_2091"/>
<dbReference type="GO" id="GO:0016747">
    <property type="term" value="F:acyltransferase activity, transferring groups other than amino-acyl groups"/>
    <property type="evidence" value="ECO:0007669"/>
    <property type="project" value="InterPro"/>
</dbReference>
<gene>
    <name evidence="2" type="ORF">B4135_2091</name>
</gene>
<dbReference type="PROSITE" id="PS51186">
    <property type="entry name" value="GNAT"/>
    <property type="match status" value="1"/>
</dbReference>
<dbReference type="RefSeq" id="WP_061568893.1">
    <property type="nucleotide sequence ID" value="NZ_LQYT01000042.1"/>
</dbReference>
<evidence type="ECO:0000313" key="2">
    <source>
        <dbReference type="EMBL" id="KYD19360.1"/>
    </source>
</evidence>
<comment type="caution">
    <text evidence="2">The sequence shown here is derived from an EMBL/GenBank/DDBJ whole genome shotgun (WGS) entry which is preliminary data.</text>
</comment>
<dbReference type="SUPFAM" id="SSF55729">
    <property type="entry name" value="Acyl-CoA N-acyltransferases (Nat)"/>
    <property type="match status" value="1"/>
</dbReference>
<dbReference type="NCBIfam" id="TIGR03585">
    <property type="entry name" value="PseH"/>
    <property type="match status" value="1"/>
</dbReference>
<proteinExistence type="predicted"/>
<name>A0A150M437_9BACI</name>
<dbReference type="AlphaFoldDB" id="A0A150M437"/>
<feature type="domain" description="N-acetyltransferase" evidence="1">
    <location>
        <begin position="7"/>
        <end position="167"/>
    </location>
</feature>
<dbReference type="InterPro" id="IPR020036">
    <property type="entry name" value="PseH"/>
</dbReference>
<dbReference type="Gene3D" id="3.40.630.30">
    <property type="match status" value="1"/>
</dbReference>
<dbReference type="InterPro" id="IPR016181">
    <property type="entry name" value="Acyl_CoA_acyltransferase"/>
</dbReference>
<sequence>MNLLARARLVDMDASHLEKVLNWRNREAIRSVMFNDGIISMEEHRKWFEKTAQDPRTIVKIFAFDDTPMGLVNFTDIDKRNGKCYWGFYIGDPDAPKGAGTIMGYLALNFIFGEAGIRKLCAEILRSNERSLRYHERLGFRTEGVFKEHVLKNGRYADVVAMALFQREWQDKRREIEKWIGGLGL</sequence>
<dbReference type="OrthoDB" id="9795206at2"/>